<evidence type="ECO:0000256" key="5">
    <source>
        <dbReference type="ARBA" id="ARBA00022617"/>
    </source>
</evidence>
<keyword evidence="5 12" id="KW-0349">Heme</keyword>
<evidence type="ECO:0000256" key="10">
    <source>
        <dbReference type="ARBA" id="ARBA00023004"/>
    </source>
</evidence>
<dbReference type="RefSeq" id="WP_338601153.1">
    <property type="nucleotide sequence ID" value="NZ_AP028679.1"/>
</dbReference>
<evidence type="ECO:0000256" key="3">
    <source>
        <dbReference type="ARBA" id="ARBA00022448"/>
    </source>
</evidence>
<evidence type="ECO:0000256" key="8">
    <source>
        <dbReference type="ARBA" id="ARBA00022982"/>
    </source>
</evidence>
<feature type="transmembrane region" description="Helical" evidence="12">
    <location>
        <begin position="368"/>
        <end position="386"/>
    </location>
</feature>
<evidence type="ECO:0000256" key="11">
    <source>
        <dbReference type="ARBA" id="ARBA00023136"/>
    </source>
</evidence>
<organism evidence="13 14">
    <name type="scientific">Desulfoferula mesophila</name>
    <dbReference type="NCBI Taxonomy" id="3058419"/>
    <lineage>
        <taxon>Bacteria</taxon>
        <taxon>Pseudomonadati</taxon>
        <taxon>Thermodesulfobacteriota</taxon>
        <taxon>Desulfarculia</taxon>
        <taxon>Desulfarculales</taxon>
        <taxon>Desulfarculaceae</taxon>
        <taxon>Desulfoferula</taxon>
    </lineage>
</organism>
<evidence type="ECO:0000313" key="13">
    <source>
        <dbReference type="EMBL" id="BEQ15968.1"/>
    </source>
</evidence>
<dbReference type="PANTHER" id="PTHR30365:SF14">
    <property type="entry name" value="CYTOCHROME BD MENAQUINOL OXIDASE SUBUNIT I-RELATED"/>
    <property type="match status" value="1"/>
</dbReference>
<comment type="similarity">
    <text evidence="2 12">Belongs to the cytochrome ubiquinol oxidase subunit 1 family.</text>
</comment>
<proteinExistence type="inferred from homology"/>
<dbReference type="PANTHER" id="PTHR30365">
    <property type="entry name" value="CYTOCHROME D UBIQUINOL OXIDASE"/>
    <property type="match status" value="1"/>
</dbReference>
<dbReference type="KEGG" id="dmp:FAK_30340"/>
<dbReference type="PIRSF" id="PIRSF006446">
    <property type="entry name" value="Cyt_quinol_oxidase_1"/>
    <property type="match status" value="1"/>
</dbReference>
<dbReference type="Proteomes" id="UP001366166">
    <property type="component" value="Chromosome"/>
</dbReference>
<keyword evidence="4 12" id="KW-1003">Cell membrane</keyword>
<keyword evidence="11 12" id="KW-0472">Membrane</keyword>
<protein>
    <submittedName>
        <fullName evidence="13">Cytochrome ubiquinol oxidase subunit I</fullName>
    </submittedName>
</protein>
<evidence type="ECO:0000256" key="6">
    <source>
        <dbReference type="ARBA" id="ARBA00022692"/>
    </source>
</evidence>
<keyword evidence="9 12" id="KW-1133">Transmembrane helix</keyword>
<gene>
    <name evidence="13" type="primary">cydA</name>
    <name evidence="13" type="ORF">FAK_30340</name>
</gene>
<dbReference type="AlphaFoldDB" id="A0AAU9EFU2"/>
<accession>A0AAU9EFU2</accession>
<feature type="transmembrane region" description="Helical" evidence="12">
    <location>
        <begin position="418"/>
        <end position="437"/>
    </location>
</feature>
<dbReference type="GO" id="GO:0005886">
    <property type="term" value="C:plasma membrane"/>
    <property type="evidence" value="ECO:0007669"/>
    <property type="project" value="UniProtKB-SubCell"/>
</dbReference>
<keyword evidence="6 12" id="KW-0812">Transmembrane</keyword>
<dbReference type="GO" id="GO:0016682">
    <property type="term" value="F:oxidoreductase activity, acting on diphenols and related substances as donors, oxygen as acceptor"/>
    <property type="evidence" value="ECO:0007669"/>
    <property type="project" value="TreeGrafter"/>
</dbReference>
<name>A0AAU9EFU2_9BACT</name>
<dbReference type="InterPro" id="IPR002585">
    <property type="entry name" value="Cyt-d_ubiquinol_oxidase_su_1"/>
</dbReference>
<evidence type="ECO:0000256" key="4">
    <source>
        <dbReference type="ARBA" id="ARBA00022475"/>
    </source>
</evidence>
<feature type="transmembrane region" description="Helical" evidence="12">
    <location>
        <begin position="94"/>
        <end position="118"/>
    </location>
</feature>
<feature type="transmembrane region" description="Helical" evidence="12">
    <location>
        <begin position="188"/>
        <end position="209"/>
    </location>
</feature>
<dbReference type="GO" id="GO:0070069">
    <property type="term" value="C:cytochrome complex"/>
    <property type="evidence" value="ECO:0007669"/>
    <property type="project" value="UniProtKB-UniRule"/>
</dbReference>
<evidence type="ECO:0000256" key="9">
    <source>
        <dbReference type="ARBA" id="ARBA00022989"/>
    </source>
</evidence>
<evidence type="ECO:0000313" key="14">
    <source>
        <dbReference type="Proteomes" id="UP001366166"/>
    </source>
</evidence>
<evidence type="ECO:0000256" key="12">
    <source>
        <dbReference type="PIRNR" id="PIRNR006446"/>
    </source>
</evidence>
<feature type="transmembrane region" description="Helical" evidence="12">
    <location>
        <begin position="20"/>
        <end position="43"/>
    </location>
</feature>
<dbReference type="GO" id="GO:0046872">
    <property type="term" value="F:metal ion binding"/>
    <property type="evidence" value="ECO:0007669"/>
    <property type="project" value="UniProtKB-UniRule"/>
</dbReference>
<keyword evidence="10 12" id="KW-0408">Iron</keyword>
<sequence>MDLVFDATFLSRLQFALTTMFHILWPLLSIGLSIFLVVLEVLWMRSKNPVYYHHFRFWSLLFLLNFAVGVVSGIPLEFQFGANWERFSVATGGFFGSILGFEATMAFMLEAAFLYLMLFGWKRLPPKAHLFATCMVALGASLSAFWIMVANSWMQTPAGGYFADGKFVTTDYWRAIFNPDLPWGFSHMWVACLETSLFVIGGVSAYYLLRGRHQEFFLKSFKLALLAAVFIAPFQVWLGDGSGRAVAEYQPTKLGAIESTWETNPPGEGAPWHALAWPEPELQRNAWSIDIPYGLSLLITRSFTGQVKGLKEFPRQDQPPVIIPYFAFRVMLGAGFGLVLLMLWTLWAWRKGRLKLSRVAGQKWLLRAWLLAIPAAYAAVETGWIIREVGRQPWVIFGHLRTMNASSLLPASHVAATLAMYLLIYGALLGVFLFFAWRVIKKGPDLSLTPPYYQADGEGKP</sequence>
<dbReference type="EMBL" id="AP028679">
    <property type="protein sequence ID" value="BEQ15968.1"/>
    <property type="molecule type" value="Genomic_DNA"/>
</dbReference>
<dbReference type="GO" id="GO:0020037">
    <property type="term" value="F:heme binding"/>
    <property type="evidence" value="ECO:0007669"/>
    <property type="project" value="TreeGrafter"/>
</dbReference>
<feature type="transmembrane region" description="Helical" evidence="12">
    <location>
        <begin position="221"/>
        <end position="238"/>
    </location>
</feature>
<feature type="transmembrane region" description="Helical" evidence="12">
    <location>
        <begin position="55"/>
        <end position="74"/>
    </location>
</feature>
<reference evidence="14" key="1">
    <citation type="journal article" date="2023" name="Arch. Microbiol.">
        <title>Desulfoferula mesophilus gen. nov. sp. nov., a mesophilic sulfate-reducing bacterium isolated from a brackish lake sediment.</title>
        <authorList>
            <person name="Watanabe T."/>
            <person name="Yabe T."/>
            <person name="Tsuji J.M."/>
            <person name="Fukui M."/>
        </authorList>
    </citation>
    <scope>NUCLEOTIDE SEQUENCE [LARGE SCALE GENOMIC DNA]</scope>
    <source>
        <strain evidence="14">12FAK</strain>
    </source>
</reference>
<dbReference type="Pfam" id="PF01654">
    <property type="entry name" value="Cyt_bd_oxida_I"/>
    <property type="match status" value="1"/>
</dbReference>
<dbReference type="GO" id="GO:0009055">
    <property type="term" value="F:electron transfer activity"/>
    <property type="evidence" value="ECO:0007669"/>
    <property type="project" value="UniProtKB-UniRule"/>
</dbReference>
<keyword evidence="14" id="KW-1185">Reference proteome</keyword>
<evidence type="ECO:0000256" key="1">
    <source>
        <dbReference type="ARBA" id="ARBA00004651"/>
    </source>
</evidence>
<feature type="transmembrane region" description="Helical" evidence="12">
    <location>
        <begin position="322"/>
        <end position="347"/>
    </location>
</feature>
<keyword evidence="7 12" id="KW-0479">Metal-binding</keyword>
<evidence type="ECO:0000256" key="2">
    <source>
        <dbReference type="ARBA" id="ARBA00009819"/>
    </source>
</evidence>
<keyword evidence="8 12" id="KW-0249">Electron transport</keyword>
<dbReference type="GO" id="GO:0019646">
    <property type="term" value="P:aerobic electron transport chain"/>
    <property type="evidence" value="ECO:0007669"/>
    <property type="project" value="InterPro"/>
</dbReference>
<comment type="subcellular location">
    <subcellularLocation>
        <location evidence="1">Cell membrane</location>
        <topology evidence="1">Multi-pass membrane protein</topology>
    </subcellularLocation>
</comment>
<evidence type="ECO:0000256" key="7">
    <source>
        <dbReference type="ARBA" id="ARBA00022723"/>
    </source>
</evidence>
<keyword evidence="3 12" id="KW-0813">Transport</keyword>
<feature type="transmembrane region" description="Helical" evidence="12">
    <location>
        <begin position="130"/>
        <end position="149"/>
    </location>
</feature>